<proteinExistence type="predicted"/>
<reference evidence="5" key="1">
    <citation type="journal article" date="2019" name="Int. J. Syst. Evol. Microbiol.">
        <title>The Global Catalogue of Microorganisms (GCM) 10K type strain sequencing project: providing services to taxonomists for standard genome sequencing and annotation.</title>
        <authorList>
            <consortium name="The Broad Institute Genomics Platform"/>
            <consortium name="The Broad Institute Genome Sequencing Center for Infectious Disease"/>
            <person name="Wu L."/>
            <person name="Ma J."/>
        </authorList>
    </citation>
    <scope>NUCLEOTIDE SEQUENCE [LARGE SCALE GENOMIC DNA]</scope>
    <source>
        <strain evidence="5">CGMCC 1.8860</strain>
    </source>
</reference>
<organism evidence="4 5">
    <name type="scientific">Silvimonas amylolytica</name>
    <dbReference type="NCBI Taxonomy" id="449663"/>
    <lineage>
        <taxon>Bacteria</taxon>
        <taxon>Pseudomonadati</taxon>
        <taxon>Pseudomonadota</taxon>
        <taxon>Betaproteobacteria</taxon>
        <taxon>Neisseriales</taxon>
        <taxon>Chitinibacteraceae</taxon>
        <taxon>Silvimonas</taxon>
    </lineage>
</organism>
<protein>
    <submittedName>
        <fullName evidence="4">Glutathione S-transferase</fullName>
    </submittedName>
</protein>
<dbReference type="PROSITE" id="PS50405">
    <property type="entry name" value="GST_CTER"/>
    <property type="match status" value="1"/>
</dbReference>
<dbReference type="InterPro" id="IPR004045">
    <property type="entry name" value="Glutathione_S-Trfase_N"/>
</dbReference>
<dbReference type="SFLD" id="SFLDS00019">
    <property type="entry name" value="Glutathione_Transferase_(cytos"/>
    <property type="match status" value="1"/>
</dbReference>
<feature type="domain" description="GST N-terminal" evidence="2">
    <location>
        <begin position="7"/>
        <end position="88"/>
    </location>
</feature>
<dbReference type="PANTHER" id="PTHR43969:SF9">
    <property type="entry name" value="GLUTATHIONE S TRANSFERASE D10, ISOFORM A-RELATED"/>
    <property type="match status" value="1"/>
</dbReference>
<dbReference type="PANTHER" id="PTHR43969">
    <property type="entry name" value="GLUTATHIONE S TRANSFERASE D10, ISOFORM A-RELATED"/>
    <property type="match status" value="1"/>
</dbReference>
<dbReference type="SFLD" id="SFLDG01151">
    <property type="entry name" value="Main.2:_Nu-like"/>
    <property type="match status" value="1"/>
</dbReference>
<gene>
    <name evidence="4" type="primary">gst-2</name>
    <name evidence="4" type="ORF">GCM10010971_23250</name>
</gene>
<comment type="subunit">
    <text evidence="1">Homodimer.</text>
</comment>
<dbReference type="SUPFAM" id="SSF52833">
    <property type="entry name" value="Thioredoxin-like"/>
    <property type="match status" value="1"/>
</dbReference>
<evidence type="ECO:0000256" key="1">
    <source>
        <dbReference type="ARBA" id="ARBA00011738"/>
    </source>
</evidence>
<dbReference type="RefSeq" id="WP_188693562.1">
    <property type="nucleotide sequence ID" value="NZ_BMLY01000003.1"/>
</dbReference>
<evidence type="ECO:0000313" key="4">
    <source>
        <dbReference type="EMBL" id="GGP26506.1"/>
    </source>
</evidence>
<evidence type="ECO:0000259" key="2">
    <source>
        <dbReference type="PROSITE" id="PS50404"/>
    </source>
</evidence>
<dbReference type="Pfam" id="PF13409">
    <property type="entry name" value="GST_N_2"/>
    <property type="match status" value="1"/>
</dbReference>
<dbReference type="InterPro" id="IPR010987">
    <property type="entry name" value="Glutathione-S-Trfase_C-like"/>
</dbReference>
<dbReference type="Gene3D" id="1.20.1050.10">
    <property type="match status" value="1"/>
</dbReference>
<dbReference type="CDD" id="cd03056">
    <property type="entry name" value="GST_N_4"/>
    <property type="match status" value="1"/>
</dbReference>
<dbReference type="InterPro" id="IPR036249">
    <property type="entry name" value="Thioredoxin-like_sf"/>
</dbReference>
<sequence length="214" mass="23635">MSARPQEPIRLYRHALSGHCHRVQLLLELMHLPYQLIEINLQQGEHKTPAFLQLNPFGLLPVIEDNGTVVADSGAILVYLARKYGGQRYLPEAPEALAAVQRWLAVAAGPLASGPAAARIAVLFGKPVDTERVNRIAYDLLDVMEGWLSTHRFLAADHETLADLAFYAYIAHAPEGNVALDAYPQVRAWLTRIEQLPDFVPMQRSAAGLVVAED</sequence>
<dbReference type="Pfam" id="PF00043">
    <property type="entry name" value="GST_C"/>
    <property type="match status" value="1"/>
</dbReference>
<dbReference type="InterPro" id="IPR004046">
    <property type="entry name" value="GST_C"/>
</dbReference>
<name>A0ABQ2PMF9_9NEIS</name>
<dbReference type="Proteomes" id="UP000621859">
    <property type="component" value="Unassembled WGS sequence"/>
</dbReference>
<dbReference type="SUPFAM" id="SSF47616">
    <property type="entry name" value="GST C-terminal domain-like"/>
    <property type="match status" value="1"/>
</dbReference>
<evidence type="ECO:0000259" key="3">
    <source>
        <dbReference type="PROSITE" id="PS50405"/>
    </source>
</evidence>
<dbReference type="SFLD" id="SFLDG00358">
    <property type="entry name" value="Main_(cytGST)"/>
    <property type="match status" value="1"/>
</dbReference>
<dbReference type="PROSITE" id="PS50404">
    <property type="entry name" value="GST_NTER"/>
    <property type="match status" value="1"/>
</dbReference>
<dbReference type="InterPro" id="IPR036282">
    <property type="entry name" value="Glutathione-S-Trfase_C_sf"/>
</dbReference>
<accession>A0ABQ2PMF9</accession>
<feature type="domain" description="GST C-terminal" evidence="3">
    <location>
        <begin position="93"/>
        <end position="214"/>
    </location>
</feature>
<evidence type="ECO:0000313" key="5">
    <source>
        <dbReference type="Proteomes" id="UP000621859"/>
    </source>
</evidence>
<dbReference type="Gene3D" id="3.40.30.10">
    <property type="entry name" value="Glutaredoxin"/>
    <property type="match status" value="1"/>
</dbReference>
<dbReference type="InterPro" id="IPR040079">
    <property type="entry name" value="Glutathione_S-Trfase"/>
</dbReference>
<keyword evidence="5" id="KW-1185">Reference proteome</keyword>
<comment type="caution">
    <text evidence="4">The sequence shown here is derived from an EMBL/GenBank/DDBJ whole genome shotgun (WGS) entry which is preliminary data.</text>
</comment>
<dbReference type="EMBL" id="BMLY01000003">
    <property type="protein sequence ID" value="GGP26506.1"/>
    <property type="molecule type" value="Genomic_DNA"/>
</dbReference>